<dbReference type="Ensembl" id="ENSECAT00000093953.1">
    <property type="protein sequence ID" value="ENSECAP00000070809.1"/>
    <property type="gene ID" value="ENSECAG00000049617.1"/>
</dbReference>
<dbReference type="GeneTree" id="ENSGT01150000286925"/>
<dbReference type="AlphaFoldDB" id="A0A9L0RPZ4"/>
<accession>A0A9L0RPZ4</accession>
<reference evidence="1 2" key="1">
    <citation type="journal article" date="2009" name="Science">
        <title>Genome sequence, comparative analysis, and population genetics of the domestic horse.</title>
        <authorList>
            <consortium name="Broad Institute Genome Sequencing Platform"/>
            <consortium name="Broad Institute Whole Genome Assembly Team"/>
            <person name="Wade C.M."/>
            <person name="Giulotto E."/>
            <person name="Sigurdsson S."/>
            <person name="Zoli M."/>
            <person name="Gnerre S."/>
            <person name="Imsland F."/>
            <person name="Lear T.L."/>
            <person name="Adelson D.L."/>
            <person name="Bailey E."/>
            <person name="Bellone R.R."/>
            <person name="Bloecker H."/>
            <person name="Distl O."/>
            <person name="Edgar R.C."/>
            <person name="Garber M."/>
            <person name="Leeb T."/>
            <person name="Mauceli E."/>
            <person name="MacLeod J.N."/>
            <person name="Penedo M.C.T."/>
            <person name="Raison J.M."/>
            <person name="Sharpe T."/>
            <person name="Vogel J."/>
            <person name="Andersson L."/>
            <person name="Antczak D.F."/>
            <person name="Biagi T."/>
            <person name="Binns M.M."/>
            <person name="Chowdhary B.P."/>
            <person name="Coleman S.J."/>
            <person name="Della Valle G."/>
            <person name="Fryc S."/>
            <person name="Guerin G."/>
            <person name="Hasegawa T."/>
            <person name="Hill E.W."/>
            <person name="Jurka J."/>
            <person name="Kiialainen A."/>
            <person name="Lindgren G."/>
            <person name="Liu J."/>
            <person name="Magnani E."/>
            <person name="Mickelson J.R."/>
            <person name="Murray J."/>
            <person name="Nergadze S.G."/>
            <person name="Onofrio R."/>
            <person name="Pedroni S."/>
            <person name="Piras M.F."/>
            <person name="Raudsepp T."/>
            <person name="Rocchi M."/>
            <person name="Roeed K.H."/>
            <person name="Ryder O.A."/>
            <person name="Searle S."/>
            <person name="Skow L."/>
            <person name="Swinburne J.E."/>
            <person name="Syvaenen A.C."/>
            <person name="Tozaki T."/>
            <person name="Valberg S.J."/>
            <person name="Vaudin M."/>
            <person name="White J.R."/>
            <person name="Zody M.C."/>
            <person name="Lander E.S."/>
            <person name="Lindblad-Toh K."/>
        </authorList>
    </citation>
    <scope>NUCLEOTIDE SEQUENCE [LARGE SCALE GENOMIC DNA]</scope>
    <source>
        <strain evidence="1 2">Thoroughbred</strain>
    </source>
</reference>
<evidence type="ECO:0000313" key="1">
    <source>
        <dbReference type="Ensembl" id="ENSECAP00000063903.1"/>
    </source>
</evidence>
<keyword evidence="2" id="KW-1185">Reference proteome</keyword>
<name>A0A9L0RPZ4_HORSE</name>
<organism evidence="1 2">
    <name type="scientific">Equus caballus</name>
    <name type="common">Horse</name>
    <dbReference type="NCBI Taxonomy" id="9796"/>
    <lineage>
        <taxon>Eukaryota</taxon>
        <taxon>Metazoa</taxon>
        <taxon>Chordata</taxon>
        <taxon>Craniata</taxon>
        <taxon>Vertebrata</taxon>
        <taxon>Euteleostomi</taxon>
        <taxon>Mammalia</taxon>
        <taxon>Eutheria</taxon>
        <taxon>Laurasiatheria</taxon>
        <taxon>Perissodactyla</taxon>
        <taxon>Equidae</taxon>
        <taxon>Equus</taxon>
    </lineage>
</organism>
<dbReference type="Proteomes" id="UP000002281">
    <property type="component" value="Chromosome 4"/>
</dbReference>
<reference evidence="1" key="2">
    <citation type="submission" date="2025-05" db="UniProtKB">
        <authorList>
            <consortium name="Ensembl"/>
        </authorList>
    </citation>
    <scope>IDENTIFICATION</scope>
    <source>
        <strain evidence="1">Thoroughbred</strain>
    </source>
</reference>
<protein>
    <submittedName>
        <fullName evidence="1">Uncharacterized protein</fullName>
    </submittedName>
</protein>
<dbReference type="Ensembl" id="ENSECAT00000143199.1">
    <property type="protein sequence ID" value="ENSECAP00000063903.1"/>
    <property type="gene ID" value="ENSECAG00000049617.1"/>
</dbReference>
<sequence>MSILPKAIYRFEAIPNRIPVIFFIEIEQRILKFIWSKKRPQIAKAILKKKNEAGGITIPDFKIYYKAIVIKIAWYWYNNSHTDQGNRIKSPEIKPHTYRQLIFNKEAKNTQWRKKSLFNKECWENWTATCKTMKVDHYLSPYPKINSKWIKDLKVRCETTRLLEGNIEVHSDIILRSIFLATMSTRSGVIKEKIHKWDYIRLKSFCKAKETGTK</sequence>
<proteinExistence type="predicted"/>
<dbReference type="PANTHER" id="PTHR19446">
    <property type="entry name" value="REVERSE TRANSCRIPTASES"/>
    <property type="match status" value="1"/>
</dbReference>
<evidence type="ECO:0000313" key="2">
    <source>
        <dbReference type="Proteomes" id="UP000002281"/>
    </source>
</evidence>